<organism evidence="1">
    <name type="scientific">marine metagenome</name>
    <dbReference type="NCBI Taxonomy" id="408172"/>
    <lineage>
        <taxon>unclassified sequences</taxon>
        <taxon>metagenomes</taxon>
        <taxon>ecological metagenomes</taxon>
    </lineage>
</organism>
<dbReference type="AlphaFoldDB" id="A0A382UXF1"/>
<reference evidence="1" key="1">
    <citation type="submission" date="2018-05" db="EMBL/GenBank/DDBJ databases">
        <authorList>
            <person name="Lanie J.A."/>
            <person name="Ng W.-L."/>
            <person name="Kazmierczak K.M."/>
            <person name="Andrzejewski T.M."/>
            <person name="Davidsen T.M."/>
            <person name="Wayne K.J."/>
            <person name="Tettelin H."/>
            <person name="Glass J.I."/>
            <person name="Rusch D."/>
            <person name="Podicherti R."/>
            <person name="Tsui H.-C.T."/>
            <person name="Winkler M.E."/>
        </authorList>
    </citation>
    <scope>NUCLEOTIDE SEQUENCE</scope>
</reference>
<evidence type="ECO:0000313" key="1">
    <source>
        <dbReference type="EMBL" id="SVD38952.1"/>
    </source>
</evidence>
<name>A0A382UXF1_9ZZZZ</name>
<protein>
    <submittedName>
        <fullName evidence="1">Uncharacterized protein</fullName>
    </submittedName>
</protein>
<sequence>MTLSEDKLWIVRDRWPDDVIMTAKSNHSKCAVSKGGSTAAFVPPVFILS</sequence>
<accession>A0A382UXF1</accession>
<proteinExistence type="predicted"/>
<dbReference type="EMBL" id="UINC01147561">
    <property type="protein sequence ID" value="SVD38952.1"/>
    <property type="molecule type" value="Genomic_DNA"/>
</dbReference>
<gene>
    <name evidence="1" type="ORF">METZ01_LOCUS391806</name>
</gene>